<evidence type="ECO:0000313" key="1">
    <source>
        <dbReference type="EnsemblMetazoa" id="XP_024084447.1"/>
    </source>
</evidence>
<organism evidence="1 2">
    <name type="scientific">Cimex lectularius</name>
    <name type="common">Bed bug</name>
    <name type="synonym">Acanthia lectularia</name>
    <dbReference type="NCBI Taxonomy" id="79782"/>
    <lineage>
        <taxon>Eukaryota</taxon>
        <taxon>Metazoa</taxon>
        <taxon>Ecdysozoa</taxon>
        <taxon>Arthropoda</taxon>
        <taxon>Hexapoda</taxon>
        <taxon>Insecta</taxon>
        <taxon>Pterygota</taxon>
        <taxon>Neoptera</taxon>
        <taxon>Paraneoptera</taxon>
        <taxon>Hemiptera</taxon>
        <taxon>Heteroptera</taxon>
        <taxon>Panheteroptera</taxon>
        <taxon>Cimicomorpha</taxon>
        <taxon>Cimicidae</taxon>
        <taxon>Cimex</taxon>
    </lineage>
</organism>
<proteinExistence type="predicted"/>
<protein>
    <submittedName>
        <fullName evidence="1">Uncharacterized protein</fullName>
    </submittedName>
</protein>
<dbReference type="Proteomes" id="UP000494040">
    <property type="component" value="Unassembled WGS sequence"/>
</dbReference>
<dbReference type="AlphaFoldDB" id="A0A8I6TKS9"/>
<name>A0A8I6TKS9_CIMLE</name>
<sequence length="115" mass="12408">MVLTTCPCPLRVRYQTSESAGDCGALPSRRKKRTTGAELLELVGEATTIRVIFALNLSAGEADARPRSQAAREDTGGIWEAFSCIGARHQPQITVPYPSKHMTLLYGFSLVDGAV</sequence>
<reference evidence="1" key="1">
    <citation type="submission" date="2022-01" db="UniProtKB">
        <authorList>
            <consortium name="EnsemblMetazoa"/>
        </authorList>
    </citation>
    <scope>IDENTIFICATION</scope>
</reference>
<keyword evidence="2" id="KW-1185">Reference proteome</keyword>
<dbReference type="KEGG" id="clec:112127564"/>
<dbReference type="RefSeq" id="XP_024084447.1">
    <property type="nucleotide sequence ID" value="XM_024228679.1"/>
</dbReference>
<accession>A0A8I6TKS9</accession>
<evidence type="ECO:0000313" key="2">
    <source>
        <dbReference type="Proteomes" id="UP000494040"/>
    </source>
</evidence>
<dbReference type="EnsemblMetazoa" id="XM_024228679.1">
    <property type="protein sequence ID" value="XP_024084447.1"/>
    <property type="gene ID" value="LOC112127564"/>
</dbReference>
<dbReference type="GeneID" id="112127564"/>